<accession>A0ABT6CMH2</accession>
<feature type="repeat" description="TPR" evidence="1">
    <location>
        <begin position="5"/>
        <end position="38"/>
    </location>
</feature>
<gene>
    <name evidence="2" type="ORF">POM99_18100</name>
</gene>
<dbReference type="SUPFAM" id="SSF48452">
    <property type="entry name" value="TPR-like"/>
    <property type="match status" value="1"/>
</dbReference>
<sequence>MPEDASVWLARAIAARQMQEMESALEAIGRAAALAPTDAQVALGHAQLRFEAGLPATVLFQRAAALAPDRPEVQRSLALAMAAEGDAAGGEALLDAVVTANPLWLDGHRALANLRTAAGQPDFARSLARAAAAHPGQPGLRHAWFHTLCTARRWDEARQVLDQAEHDLGESRATRLARAYWRSESGEGANDPALFDLLEDEQDTGLDLARVRHFLRGGQVQRARDVALRHRGQPTMGVFWPYLSLAWRLLGDAQAHWLDRDMAFVCAYDVGLTAADLADLATLLRTLHTAQAPWHEQSVRGGTQTERPLLLRLDPVIRKTRIAIEAVANRYIAALPPPDPQHPLLAAPREQFLFAGSWSVRLRPNGFHAAHTHPMGWISSALYVTVPPERQRGPAPAGHLQFGTPPPELGLALSSYGAVEPAPGTLALFPSTMWHGTAPFADGERMTIAFDVIPAAARRSPRSSGPAQSPR</sequence>
<dbReference type="PROSITE" id="PS50005">
    <property type="entry name" value="TPR"/>
    <property type="match status" value="1"/>
</dbReference>
<organism evidence="2 3">
    <name type="scientific">Novosphingobium cyanobacteriorum</name>
    <dbReference type="NCBI Taxonomy" id="3024215"/>
    <lineage>
        <taxon>Bacteria</taxon>
        <taxon>Pseudomonadati</taxon>
        <taxon>Pseudomonadota</taxon>
        <taxon>Alphaproteobacteria</taxon>
        <taxon>Sphingomonadales</taxon>
        <taxon>Sphingomonadaceae</taxon>
        <taxon>Novosphingobium</taxon>
    </lineage>
</organism>
<reference evidence="2 3" key="1">
    <citation type="submission" date="2023-03" db="EMBL/GenBank/DDBJ databases">
        <title>Novosphingobium cyanobacteriorum sp. nov., isolated from a eutrophic reservoir during the Microcystis bloom period.</title>
        <authorList>
            <person name="Kang M."/>
            <person name="Le V."/>
            <person name="Ko S.-R."/>
            <person name="Lee S.-A."/>
            <person name="Ahn C.-Y."/>
        </authorList>
    </citation>
    <scope>NUCLEOTIDE SEQUENCE [LARGE SCALE GENOMIC DNA]</scope>
    <source>
        <strain evidence="2 3">HBC54</strain>
    </source>
</reference>
<dbReference type="EMBL" id="JAROCY010000021">
    <property type="protein sequence ID" value="MDF8335121.1"/>
    <property type="molecule type" value="Genomic_DNA"/>
</dbReference>
<keyword evidence="1" id="KW-0802">TPR repeat</keyword>
<dbReference type="InterPro" id="IPR012668">
    <property type="entry name" value="CHP02466"/>
</dbReference>
<evidence type="ECO:0000313" key="3">
    <source>
        <dbReference type="Proteomes" id="UP001222770"/>
    </source>
</evidence>
<evidence type="ECO:0000256" key="1">
    <source>
        <dbReference type="PROSITE-ProRule" id="PRU00339"/>
    </source>
</evidence>
<dbReference type="InterPro" id="IPR011990">
    <property type="entry name" value="TPR-like_helical_dom_sf"/>
</dbReference>
<dbReference type="Pfam" id="PF13759">
    <property type="entry name" value="2OG-FeII_Oxy_5"/>
    <property type="match status" value="1"/>
</dbReference>
<dbReference type="Gene3D" id="2.60.120.620">
    <property type="entry name" value="q2cbj1_9rhob like domain"/>
    <property type="match status" value="1"/>
</dbReference>
<dbReference type="Proteomes" id="UP001222770">
    <property type="component" value="Unassembled WGS sequence"/>
</dbReference>
<name>A0ABT6CMH2_9SPHN</name>
<keyword evidence="3" id="KW-1185">Reference proteome</keyword>
<dbReference type="InterPro" id="IPR019734">
    <property type="entry name" value="TPR_rpt"/>
</dbReference>
<comment type="caution">
    <text evidence="2">The sequence shown here is derived from an EMBL/GenBank/DDBJ whole genome shotgun (WGS) entry which is preliminary data.</text>
</comment>
<protein>
    <submittedName>
        <fullName evidence="2">2OG-Fe(II) oxygenase</fullName>
    </submittedName>
</protein>
<dbReference type="RefSeq" id="WP_277279963.1">
    <property type="nucleotide sequence ID" value="NZ_JAROCY010000021.1"/>
</dbReference>
<evidence type="ECO:0000313" key="2">
    <source>
        <dbReference type="EMBL" id="MDF8335121.1"/>
    </source>
</evidence>
<proteinExistence type="predicted"/>
<dbReference type="Gene3D" id="1.25.40.10">
    <property type="entry name" value="Tetratricopeptide repeat domain"/>
    <property type="match status" value="1"/>
</dbReference>